<dbReference type="Pfam" id="PF00665">
    <property type="entry name" value="rve"/>
    <property type="match status" value="1"/>
</dbReference>
<dbReference type="PANTHER" id="PTHR10948:SF23">
    <property type="entry name" value="TRANSPOSASE INSI FOR INSERTION SEQUENCE ELEMENT IS30A-RELATED"/>
    <property type="match status" value="1"/>
</dbReference>
<dbReference type="InterPro" id="IPR051917">
    <property type="entry name" value="Transposase-Integrase"/>
</dbReference>
<feature type="domain" description="Integrase catalytic" evidence="2">
    <location>
        <begin position="223"/>
        <end position="386"/>
    </location>
</feature>
<proteinExistence type="predicted"/>
<keyword evidence="1" id="KW-0233">DNA recombination</keyword>
<dbReference type="NCBIfam" id="NF033563">
    <property type="entry name" value="transpos_IS30"/>
    <property type="match status" value="1"/>
</dbReference>
<dbReference type="InterPro" id="IPR001584">
    <property type="entry name" value="Integrase_cat-core"/>
</dbReference>
<dbReference type="InterPro" id="IPR012337">
    <property type="entry name" value="RNaseH-like_sf"/>
</dbReference>
<dbReference type="SUPFAM" id="SSF53098">
    <property type="entry name" value="Ribonuclease H-like"/>
    <property type="match status" value="1"/>
</dbReference>
<name>A0A1H8VXE3_9PSEU</name>
<dbReference type="InterPro" id="IPR053392">
    <property type="entry name" value="Transposase_IS30-like"/>
</dbReference>
<dbReference type="Gene3D" id="3.30.420.10">
    <property type="entry name" value="Ribonuclease H-like superfamily/Ribonuclease H"/>
    <property type="match status" value="1"/>
</dbReference>
<dbReference type="RefSeq" id="WP_091616942.1">
    <property type="nucleotide sequence ID" value="NZ_FOEF01000004.1"/>
</dbReference>
<dbReference type="STRING" id="394193.SAMN04489732_104370"/>
<dbReference type="Pfam" id="PF13936">
    <property type="entry name" value="HTH_38"/>
    <property type="match status" value="1"/>
</dbReference>
<dbReference type="EMBL" id="FOEF01000004">
    <property type="protein sequence ID" value="SEP20069.1"/>
    <property type="molecule type" value="Genomic_DNA"/>
</dbReference>
<evidence type="ECO:0000313" key="3">
    <source>
        <dbReference type="EMBL" id="SEP20069.1"/>
    </source>
</evidence>
<reference evidence="3 4" key="1">
    <citation type="submission" date="2016-10" db="EMBL/GenBank/DDBJ databases">
        <authorList>
            <person name="de Groot N.N."/>
        </authorList>
    </citation>
    <scope>NUCLEOTIDE SEQUENCE [LARGE SCALE GENOMIC DNA]</scope>
    <source>
        <strain evidence="3 4">DSM 44993</strain>
    </source>
</reference>
<dbReference type="GO" id="GO:0003676">
    <property type="term" value="F:nucleic acid binding"/>
    <property type="evidence" value="ECO:0007669"/>
    <property type="project" value="InterPro"/>
</dbReference>
<dbReference type="InterPro" id="IPR025246">
    <property type="entry name" value="IS30-like_HTH"/>
</dbReference>
<dbReference type="PROSITE" id="PS50994">
    <property type="entry name" value="INTEGRASE"/>
    <property type="match status" value="1"/>
</dbReference>
<organism evidence="3 4">
    <name type="scientific">Amycolatopsis saalfeldensis</name>
    <dbReference type="NCBI Taxonomy" id="394193"/>
    <lineage>
        <taxon>Bacteria</taxon>
        <taxon>Bacillati</taxon>
        <taxon>Actinomycetota</taxon>
        <taxon>Actinomycetes</taxon>
        <taxon>Pseudonocardiales</taxon>
        <taxon>Pseudonocardiaceae</taxon>
        <taxon>Amycolatopsis</taxon>
    </lineage>
</organism>
<evidence type="ECO:0000313" key="4">
    <source>
        <dbReference type="Proteomes" id="UP000198582"/>
    </source>
</evidence>
<keyword evidence="4" id="KW-1185">Reference proteome</keyword>
<evidence type="ECO:0000256" key="1">
    <source>
        <dbReference type="ARBA" id="ARBA00023172"/>
    </source>
</evidence>
<dbReference type="PANTHER" id="PTHR10948">
    <property type="entry name" value="TRANSPOSASE"/>
    <property type="match status" value="1"/>
</dbReference>
<dbReference type="Gene3D" id="1.10.10.60">
    <property type="entry name" value="Homeodomain-like"/>
    <property type="match status" value="1"/>
</dbReference>
<dbReference type="GO" id="GO:0005829">
    <property type="term" value="C:cytosol"/>
    <property type="evidence" value="ECO:0007669"/>
    <property type="project" value="TreeGrafter"/>
</dbReference>
<dbReference type="Proteomes" id="UP000198582">
    <property type="component" value="Unassembled WGS sequence"/>
</dbReference>
<accession>A0A1H8VXE3</accession>
<dbReference type="GO" id="GO:0004803">
    <property type="term" value="F:transposase activity"/>
    <property type="evidence" value="ECO:0007669"/>
    <property type="project" value="TreeGrafter"/>
</dbReference>
<dbReference type="InterPro" id="IPR036397">
    <property type="entry name" value="RNaseH_sf"/>
</dbReference>
<dbReference type="GO" id="GO:0006310">
    <property type="term" value="P:DNA recombination"/>
    <property type="evidence" value="ECO:0007669"/>
    <property type="project" value="UniProtKB-KW"/>
</dbReference>
<gene>
    <name evidence="3" type="ORF">SAMN04489732_104370</name>
</gene>
<dbReference type="AlphaFoldDB" id="A0A1H8VXE3"/>
<protein>
    <submittedName>
        <fullName evidence="3">Transposase and inactivated derivatives, IS30 family</fullName>
    </submittedName>
</protein>
<dbReference type="GO" id="GO:0032196">
    <property type="term" value="P:transposition"/>
    <property type="evidence" value="ECO:0007669"/>
    <property type="project" value="TreeGrafter"/>
</dbReference>
<dbReference type="GO" id="GO:0015074">
    <property type="term" value="P:DNA integration"/>
    <property type="evidence" value="ECO:0007669"/>
    <property type="project" value="InterPro"/>
</dbReference>
<evidence type="ECO:0000259" key="2">
    <source>
        <dbReference type="PROSITE" id="PS50994"/>
    </source>
</evidence>
<sequence>MGRKRRRWLLRQGRVAFWDHVRAGLPVERAAIAAGVSPASGRRLFEQAGGVITNAPSACSGRYLSLAEREDIMVLHAQRLPNAEIARRLGRHRATIGRELARNSTTTGYRASTAQHAAEHRATRPKPAKLAIDPVLHDRVQQDLTALWPPEQIAARLKRDFPDQPRMHVTHETIYQALDVQGRGGLRRELAVCLRTGRAIRTPQRTPDGRRARHGKIAGMVPISQRPAEAADRAVPGHWEGDLIVGKDGRSVIGTLVERTTRFCLLLHLPEGKDAAATAEAMITMIRRLPEELRPSLAWDQGTEMAQHARISMATEMAIYFCDPHSPWQRGSNENTNGLLRQYFPTGTDLSVHTPTDLAKVAAELNGRPRKTLGWDTPAERLTVLPSTQDPVTTTA</sequence>